<accession>A0A127JV65</accession>
<evidence type="ECO:0000313" key="1">
    <source>
        <dbReference type="EMBL" id="AMO23896.1"/>
    </source>
</evidence>
<reference evidence="1 2" key="1">
    <citation type="journal article" date="2014" name="Int. J. Syst. Evol. Microbiol.">
        <title>Ramlibacter solisilvae sp. nov., isolated from forest soil, and emended description of the genus Ramlibacter.</title>
        <authorList>
            <person name="Lee H.J."/>
            <person name="Lee S.H."/>
            <person name="Lee S.S."/>
            <person name="Lee J.S."/>
            <person name="Kim Y."/>
            <person name="Kim S.C."/>
            <person name="Jeon C.O."/>
        </authorList>
    </citation>
    <scope>NUCLEOTIDE SEQUENCE [LARGE SCALE GENOMIC DNA]</scope>
    <source>
        <strain evidence="1 2">5-10</strain>
    </source>
</reference>
<organism evidence="1 2">
    <name type="scientific">Ramlibacter tataouinensis</name>
    <dbReference type="NCBI Taxonomy" id="94132"/>
    <lineage>
        <taxon>Bacteria</taxon>
        <taxon>Pseudomonadati</taxon>
        <taxon>Pseudomonadota</taxon>
        <taxon>Betaproteobacteria</taxon>
        <taxon>Burkholderiales</taxon>
        <taxon>Comamonadaceae</taxon>
        <taxon>Ramlibacter</taxon>
    </lineage>
</organism>
<keyword evidence="2" id="KW-1185">Reference proteome</keyword>
<dbReference type="Proteomes" id="UP000070433">
    <property type="component" value="Chromosome"/>
</dbReference>
<dbReference type="EMBL" id="CP010951">
    <property type="protein sequence ID" value="AMO23896.1"/>
    <property type="molecule type" value="Genomic_DNA"/>
</dbReference>
<protein>
    <submittedName>
        <fullName evidence="1">Uncharacterized protein</fullName>
    </submittedName>
</protein>
<evidence type="ECO:0000313" key="2">
    <source>
        <dbReference type="Proteomes" id="UP000070433"/>
    </source>
</evidence>
<proteinExistence type="predicted"/>
<name>A0A127JV65_9BURK</name>
<sequence length="88" mass="9786">MSSGSGAPRALVLGPEDTRSVRLRAWLTRNPTGWSSYWATPPGHGIRVSAGELRLHFVETSVIACHSRKGCVYKQIKSEEYAFLRDEP</sequence>
<dbReference type="AlphaFoldDB" id="A0A127JV65"/>
<gene>
    <name evidence="1" type="ORF">UC35_14770</name>
</gene>